<comment type="similarity">
    <text evidence="2">Belongs to the alkaline phosphatase family.</text>
</comment>
<sequence length="471" mass="51336">MKRRDFFRNGLLTTVGFGVLGSRPILGTPLTHRQLDGVKNIIFMVSDGMSSGTLNMADILMRNKLGQSSTWISMYESGELKRSLMDTASANSFVTDSAAAGSSWGGGHRVNNGALNIGPNGEAHKPILQKFKDAGKSVGCVTSVQITHATPASFCVNQNSRNAMPEIAVDYLKLKFDVMMGGGQELFDPSKRADGRDLYADFQKDGFQVAKTKAEMLKATAGKPLMAVFTEDGLPYAIDRENNEDLKRDIPSLAEMTEKTIELLSKNQKGFVMQVEGGKVDWAAHANDAAAILYDQVDFDDAVRVAVDFAAKDKNTLVIVTTDHGNANPGMFNPGSKNAKFETLFDVKCSNEHLLKQINANMSNAQMIEIIQHHQNVAISKDEADTLRKSFSMGEDGLYNTSKLPMELFGGMLSKHNAVSWANTNHSGDYVELAAFGPGSDRLPGFVKNYELHNFLLEVAGVSKREFASAL</sequence>
<gene>
    <name evidence="3" type="ORF">MM239_13530</name>
</gene>
<protein>
    <submittedName>
        <fullName evidence="3">Alkaline phosphatase</fullName>
        <ecNumber evidence="3">3.1.3.1</ecNumber>
    </submittedName>
</protein>
<keyword evidence="3" id="KW-0378">Hydrolase</keyword>
<dbReference type="SUPFAM" id="SSF53649">
    <property type="entry name" value="Alkaline phosphatase-like"/>
    <property type="match status" value="1"/>
</dbReference>
<dbReference type="EMBL" id="JAKZGP010000037">
    <property type="protein sequence ID" value="MCH7410423.1"/>
    <property type="molecule type" value="Genomic_DNA"/>
</dbReference>
<comment type="caution">
    <text evidence="3">The sequence shown here is derived from an EMBL/GenBank/DDBJ whole genome shotgun (WGS) entry which is preliminary data.</text>
</comment>
<dbReference type="Pfam" id="PF00245">
    <property type="entry name" value="Alk_phosphatase"/>
    <property type="match status" value="1"/>
</dbReference>
<dbReference type="Proteomes" id="UP001165489">
    <property type="component" value="Unassembled WGS sequence"/>
</dbReference>
<keyword evidence="4" id="KW-1185">Reference proteome</keyword>
<dbReference type="Gene3D" id="3.40.720.10">
    <property type="entry name" value="Alkaline Phosphatase, subunit A"/>
    <property type="match status" value="1"/>
</dbReference>
<dbReference type="EC" id="3.1.3.1" evidence="3"/>
<dbReference type="PRINTS" id="PR00113">
    <property type="entry name" value="ALKPHPHTASE"/>
</dbReference>
<evidence type="ECO:0000256" key="2">
    <source>
        <dbReference type="RuleBase" id="RU003946"/>
    </source>
</evidence>
<accession>A0ABS9V372</accession>
<keyword evidence="1" id="KW-0597">Phosphoprotein</keyword>
<dbReference type="Gene3D" id="1.10.60.40">
    <property type="match status" value="1"/>
</dbReference>
<dbReference type="PANTHER" id="PTHR11596">
    <property type="entry name" value="ALKALINE PHOSPHATASE"/>
    <property type="match status" value="1"/>
</dbReference>
<reference evidence="3" key="1">
    <citation type="submission" date="2022-03" db="EMBL/GenBank/DDBJ databases">
        <title>De novo assembled genomes of Belliella spp. (Cyclobacteriaceae) strains.</title>
        <authorList>
            <person name="Szabo A."/>
            <person name="Korponai K."/>
            <person name="Felfoldi T."/>
        </authorList>
    </citation>
    <scope>NUCLEOTIDE SEQUENCE</scope>
    <source>
        <strain evidence="3">DSM 111904</strain>
    </source>
</reference>
<dbReference type="SMART" id="SM00098">
    <property type="entry name" value="alkPPc"/>
    <property type="match status" value="1"/>
</dbReference>
<name>A0ABS9V372_9BACT</name>
<dbReference type="CDD" id="cd16012">
    <property type="entry name" value="ALP"/>
    <property type="match status" value="1"/>
</dbReference>
<dbReference type="PANTHER" id="PTHR11596:SF5">
    <property type="entry name" value="ALKALINE PHOSPHATASE"/>
    <property type="match status" value="1"/>
</dbReference>
<proteinExistence type="inferred from homology"/>
<dbReference type="InterPro" id="IPR001952">
    <property type="entry name" value="Alkaline_phosphatase"/>
</dbReference>
<dbReference type="RefSeq" id="WP_241348787.1">
    <property type="nucleotide sequence ID" value="NZ_JAKZGP010000037.1"/>
</dbReference>
<evidence type="ECO:0000313" key="3">
    <source>
        <dbReference type="EMBL" id="MCH7410423.1"/>
    </source>
</evidence>
<evidence type="ECO:0000313" key="4">
    <source>
        <dbReference type="Proteomes" id="UP001165489"/>
    </source>
</evidence>
<dbReference type="InterPro" id="IPR017850">
    <property type="entry name" value="Alkaline_phosphatase_core_sf"/>
</dbReference>
<organism evidence="3 4">
    <name type="scientific">Belliella filtrata</name>
    <dbReference type="NCBI Taxonomy" id="2923435"/>
    <lineage>
        <taxon>Bacteria</taxon>
        <taxon>Pseudomonadati</taxon>
        <taxon>Bacteroidota</taxon>
        <taxon>Cytophagia</taxon>
        <taxon>Cytophagales</taxon>
        <taxon>Cyclobacteriaceae</taxon>
        <taxon>Belliella</taxon>
    </lineage>
</organism>
<evidence type="ECO:0000256" key="1">
    <source>
        <dbReference type="ARBA" id="ARBA00022553"/>
    </source>
</evidence>
<dbReference type="GO" id="GO:0004035">
    <property type="term" value="F:alkaline phosphatase activity"/>
    <property type="evidence" value="ECO:0007669"/>
    <property type="project" value="UniProtKB-EC"/>
</dbReference>